<name>X1H8F3_9ZZZZ</name>
<accession>X1H8F3</accession>
<organism evidence="2">
    <name type="scientific">marine sediment metagenome</name>
    <dbReference type="NCBI Taxonomy" id="412755"/>
    <lineage>
        <taxon>unclassified sequences</taxon>
        <taxon>metagenomes</taxon>
        <taxon>ecological metagenomes</taxon>
    </lineage>
</organism>
<sequence>MTKLTRKLIIFNGQAKITIPKHLVLMHNWNNGDEIEFRVDRDEIIMRKSRT</sequence>
<dbReference type="AlphaFoldDB" id="X1H8F3"/>
<proteinExistence type="predicted"/>
<dbReference type="Pfam" id="PF04014">
    <property type="entry name" value="MazE_antitoxin"/>
    <property type="match status" value="1"/>
</dbReference>
<dbReference type="GO" id="GO:0003677">
    <property type="term" value="F:DNA binding"/>
    <property type="evidence" value="ECO:0007669"/>
    <property type="project" value="InterPro"/>
</dbReference>
<evidence type="ECO:0000313" key="2">
    <source>
        <dbReference type="EMBL" id="GAH50124.1"/>
    </source>
</evidence>
<dbReference type="InterPro" id="IPR037914">
    <property type="entry name" value="SpoVT-AbrB_sf"/>
</dbReference>
<dbReference type="EMBL" id="BARU01021858">
    <property type="protein sequence ID" value="GAH50124.1"/>
    <property type="molecule type" value="Genomic_DNA"/>
</dbReference>
<gene>
    <name evidence="2" type="ORF">S03H2_35701</name>
</gene>
<comment type="caution">
    <text evidence="2">The sequence shown here is derived from an EMBL/GenBank/DDBJ whole genome shotgun (WGS) entry which is preliminary data.</text>
</comment>
<feature type="domain" description="SpoVT-AbrB" evidence="1">
    <location>
        <begin position="17"/>
        <end position="50"/>
    </location>
</feature>
<dbReference type="SUPFAM" id="SSF89447">
    <property type="entry name" value="AbrB/MazE/MraZ-like"/>
    <property type="match status" value="1"/>
</dbReference>
<dbReference type="InterPro" id="IPR007159">
    <property type="entry name" value="SpoVT-AbrB_dom"/>
</dbReference>
<reference evidence="2" key="1">
    <citation type="journal article" date="2014" name="Front. Microbiol.">
        <title>High frequency of phylogenetically diverse reductive dehalogenase-homologous genes in deep subseafloor sedimentary metagenomes.</title>
        <authorList>
            <person name="Kawai M."/>
            <person name="Futagami T."/>
            <person name="Toyoda A."/>
            <person name="Takaki Y."/>
            <person name="Nishi S."/>
            <person name="Hori S."/>
            <person name="Arai W."/>
            <person name="Tsubouchi T."/>
            <person name="Morono Y."/>
            <person name="Uchiyama I."/>
            <person name="Ito T."/>
            <person name="Fujiyama A."/>
            <person name="Inagaki F."/>
            <person name="Takami H."/>
        </authorList>
    </citation>
    <scope>NUCLEOTIDE SEQUENCE</scope>
    <source>
        <strain evidence="2">Expedition CK06-06</strain>
    </source>
</reference>
<protein>
    <recommendedName>
        <fullName evidence="1">SpoVT-AbrB domain-containing protein</fullName>
    </recommendedName>
</protein>
<evidence type="ECO:0000259" key="1">
    <source>
        <dbReference type="Pfam" id="PF04014"/>
    </source>
</evidence>
<dbReference type="Gene3D" id="2.10.260.10">
    <property type="match status" value="1"/>
</dbReference>